<evidence type="ECO:0000259" key="1">
    <source>
        <dbReference type="PROSITE" id="PS51704"/>
    </source>
</evidence>
<dbReference type="PANTHER" id="PTHR46211:SF14">
    <property type="entry name" value="GLYCEROPHOSPHODIESTER PHOSPHODIESTERASE"/>
    <property type="match status" value="1"/>
</dbReference>
<dbReference type="Pfam" id="PF03009">
    <property type="entry name" value="GDPD"/>
    <property type="match status" value="1"/>
</dbReference>
<gene>
    <name evidence="2" type="ORF">A3K90_00925</name>
</gene>
<accession>A0A165L932</accession>
<dbReference type="PROSITE" id="PS51704">
    <property type="entry name" value="GP_PDE"/>
    <property type="match status" value="1"/>
</dbReference>
<evidence type="ECO:0000313" key="2">
    <source>
        <dbReference type="EMBL" id="KZK73719.1"/>
    </source>
</evidence>
<dbReference type="GO" id="GO:0008081">
    <property type="term" value="F:phosphoric diester hydrolase activity"/>
    <property type="evidence" value="ECO:0007669"/>
    <property type="project" value="InterPro"/>
</dbReference>
<dbReference type="AlphaFoldDB" id="A0A165L932"/>
<protein>
    <submittedName>
        <fullName evidence="2">Glycerophosphodiester phosphodiesterase</fullName>
    </submittedName>
</protein>
<dbReference type="Proteomes" id="UP000076481">
    <property type="component" value="Unassembled WGS sequence"/>
</dbReference>
<evidence type="ECO:0000313" key="3">
    <source>
        <dbReference type="Proteomes" id="UP000076481"/>
    </source>
</evidence>
<organism evidence="2 3">
    <name type="scientific">Pelodictyon luteolum</name>
    <dbReference type="NCBI Taxonomy" id="1100"/>
    <lineage>
        <taxon>Bacteria</taxon>
        <taxon>Pseudomonadati</taxon>
        <taxon>Chlorobiota</taxon>
        <taxon>Chlorobiia</taxon>
        <taxon>Chlorobiales</taxon>
        <taxon>Chlorobiaceae</taxon>
        <taxon>Chlorobium/Pelodictyon group</taxon>
        <taxon>Pelodictyon</taxon>
    </lineage>
</organism>
<feature type="domain" description="GP-PDE" evidence="1">
    <location>
        <begin position="18"/>
        <end position="273"/>
    </location>
</feature>
<dbReference type="RefSeq" id="WP_303682162.1">
    <property type="nucleotide sequence ID" value="NZ_LVWG01000034.1"/>
</dbReference>
<dbReference type="SUPFAM" id="SSF51695">
    <property type="entry name" value="PLC-like phosphodiesterases"/>
    <property type="match status" value="1"/>
</dbReference>
<sequence>MIAVPAGPSAPRTLTGSFEIQAHRGARSLFPENTIAAFIGAADLGIRVVELDLVVSADMQLVVSHDPWITLPGGRRLIHSMHSDEVAGYDCGTPDPRFPLQQQLRASRPLLCDVFRAVDIHLSGVGPGELMTYNLELKSWPSRDRLFHPPPAMFARLVLDAASFAGVLGRIRIQSFDWRVVREAWKCMSTIPYGILVERVGAIRSSLRHLGFRPQWLNPHYSLATPALIGHLHACGIKTAPWTVNDPAVMLRLRDIGADGIITDHPERALRFATEGGNRYLYSISALSEDPTNPQPYGIHPS</sequence>
<dbReference type="EMBL" id="LVWG01000034">
    <property type="protein sequence ID" value="KZK73719.1"/>
    <property type="molecule type" value="Genomic_DNA"/>
</dbReference>
<proteinExistence type="predicted"/>
<dbReference type="Gene3D" id="3.20.20.190">
    <property type="entry name" value="Phosphatidylinositol (PI) phosphodiesterase"/>
    <property type="match status" value="1"/>
</dbReference>
<dbReference type="InterPro" id="IPR017946">
    <property type="entry name" value="PLC-like_Pdiesterase_TIM-brl"/>
</dbReference>
<dbReference type="PANTHER" id="PTHR46211">
    <property type="entry name" value="GLYCEROPHOSPHORYL DIESTER PHOSPHODIESTERASE"/>
    <property type="match status" value="1"/>
</dbReference>
<comment type="caution">
    <text evidence="2">The sequence shown here is derived from an EMBL/GenBank/DDBJ whole genome shotgun (WGS) entry which is preliminary data.</text>
</comment>
<name>A0A165L932_PELLU</name>
<dbReference type="InterPro" id="IPR030395">
    <property type="entry name" value="GP_PDE_dom"/>
</dbReference>
<reference evidence="2 3" key="1">
    <citation type="submission" date="2016-03" db="EMBL/GenBank/DDBJ databases">
        <title>Speciation and ecological success in dimly lit waters: horizontal gene transfer in a green sulfur bacteria bloom unveiled by metagenomic assembly.</title>
        <authorList>
            <person name="Llorens-Mares T."/>
            <person name="Liu Z."/>
            <person name="Allen L.Z."/>
            <person name="Rusch D.B."/>
            <person name="Craig M.T."/>
            <person name="Dupont C.L."/>
            <person name="Bryant D.A."/>
            <person name="Casamayor E.O."/>
        </authorList>
    </citation>
    <scope>NUCLEOTIDE SEQUENCE [LARGE SCALE GENOMIC DNA]</scope>
    <source>
        <strain evidence="2">CIII</strain>
    </source>
</reference>
<dbReference type="GO" id="GO:0006629">
    <property type="term" value="P:lipid metabolic process"/>
    <property type="evidence" value="ECO:0007669"/>
    <property type="project" value="InterPro"/>
</dbReference>